<dbReference type="AlphaFoldDB" id="A0A7Y9ZAL3"/>
<evidence type="ECO:0000256" key="9">
    <source>
        <dbReference type="SAM" id="Phobius"/>
    </source>
</evidence>
<gene>
    <name evidence="10" type="ORF">BKA03_000837</name>
</gene>
<evidence type="ECO:0000256" key="1">
    <source>
        <dbReference type="ARBA" id="ARBA00004651"/>
    </source>
</evidence>
<feature type="transmembrane region" description="Helical" evidence="9">
    <location>
        <begin position="165"/>
        <end position="188"/>
    </location>
</feature>
<feature type="transmembrane region" description="Helical" evidence="9">
    <location>
        <begin position="241"/>
        <end position="262"/>
    </location>
</feature>
<dbReference type="InterPro" id="IPR023271">
    <property type="entry name" value="Aquaporin-like"/>
</dbReference>
<feature type="transmembrane region" description="Helical" evidence="9">
    <location>
        <begin position="64"/>
        <end position="87"/>
    </location>
</feature>
<proteinExistence type="inferred from homology"/>
<keyword evidence="3 8" id="KW-0813">Transport</keyword>
<dbReference type="OrthoDB" id="9807293at2"/>
<dbReference type="GO" id="GO:0005886">
    <property type="term" value="C:plasma membrane"/>
    <property type="evidence" value="ECO:0007669"/>
    <property type="project" value="UniProtKB-SubCell"/>
</dbReference>
<feature type="transmembrane region" description="Helical" evidence="9">
    <location>
        <begin position="108"/>
        <end position="128"/>
    </location>
</feature>
<sequence length="277" mass="28176">MADAPIETETVELEADLETRTVVTEPSGPSLLARVGAEAAGTFIMVLLGAGTALLLKVTGNPPIVVGLGFGLGAMIAIIAFGHISGAHVNPAVTVGSWIAGRLSGLDVVPYVLAQVVGGILAGLFLRLGLGSLDVVDKAQAMGLMSSVSNGFGDHAPFATAGLNWGVFVALIVEMLATGLWALVVLSATAKKASPAIAPFAIGLAVAALVSFTLPFTNAALNPARATATAIFADNWALTQLWAWWLAPIVGAAIVGLAFRIFGPAEDLVAVPSARFE</sequence>
<evidence type="ECO:0000256" key="3">
    <source>
        <dbReference type="ARBA" id="ARBA00022448"/>
    </source>
</evidence>
<dbReference type="RefSeq" id="WP_062074516.1">
    <property type="nucleotide sequence ID" value="NZ_BBRC01000003.1"/>
</dbReference>
<dbReference type="Proteomes" id="UP000547973">
    <property type="component" value="Unassembled WGS sequence"/>
</dbReference>
<dbReference type="InterPro" id="IPR000425">
    <property type="entry name" value="MIP"/>
</dbReference>
<evidence type="ECO:0000313" key="11">
    <source>
        <dbReference type="Proteomes" id="UP000547973"/>
    </source>
</evidence>
<comment type="caution">
    <text evidence="10">The sequence shown here is derived from an EMBL/GenBank/DDBJ whole genome shotgun (WGS) entry which is preliminary data.</text>
</comment>
<dbReference type="Pfam" id="PF00230">
    <property type="entry name" value="MIP"/>
    <property type="match status" value="1"/>
</dbReference>
<comment type="similarity">
    <text evidence="2 8">Belongs to the MIP/aquaporin (TC 1.A.8) family.</text>
</comment>
<feature type="transmembrane region" description="Helical" evidence="9">
    <location>
        <begin position="200"/>
        <end position="221"/>
    </location>
</feature>
<evidence type="ECO:0000256" key="4">
    <source>
        <dbReference type="ARBA" id="ARBA00022475"/>
    </source>
</evidence>
<dbReference type="PROSITE" id="PS00221">
    <property type="entry name" value="MIP"/>
    <property type="match status" value="1"/>
</dbReference>
<name>A0A7Y9ZAL3_9MICO</name>
<dbReference type="SUPFAM" id="SSF81338">
    <property type="entry name" value="Aquaporin-like"/>
    <property type="match status" value="1"/>
</dbReference>
<reference evidence="10 11" key="1">
    <citation type="submission" date="2020-07" db="EMBL/GenBank/DDBJ databases">
        <title>Sequencing the genomes of 1000 actinobacteria strains.</title>
        <authorList>
            <person name="Klenk H.-P."/>
        </authorList>
    </citation>
    <scope>NUCLEOTIDE SEQUENCE [LARGE SCALE GENOMIC DNA]</scope>
    <source>
        <strain evidence="10 11">DSM 19970</strain>
    </source>
</reference>
<dbReference type="Gene3D" id="1.20.1080.10">
    <property type="entry name" value="Glycerol uptake facilitator protein"/>
    <property type="match status" value="1"/>
</dbReference>
<dbReference type="EMBL" id="JACBZO010000001">
    <property type="protein sequence ID" value="NYI40718.1"/>
    <property type="molecule type" value="Genomic_DNA"/>
</dbReference>
<evidence type="ECO:0000313" key="10">
    <source>
        <dbReference type="EMBL" id="NYI40718.1"/>
    </source>
</evidence>
<keyword evidence="7 9" id="KW-0472">Membrane</keyword>
<protein>
    <submittedName>
        <fullName evidence="10">Aquaporin Z</fullName>
    </submittedName>
</protein>
<evidence type="ECO:0000256" key="7">
    <source>
        <dbReference type="ARBA" id="ARBA00023136"/>
    </source>
</evidence>
<evidence type="ECO:0000256" key="6">
    <source>
        <dbReference type="ARBA" id="ARBA00022989"/>
    </source>
</evidence>
<keyword evidence="5 8" id="KW-0812">Transmembrane</keyword>
<dbReference type="InterPro" id="IPR022357">
    <property type="entry name" value="MIP_CS"/>
</dbReference>
<keyword evidence="6 9" id="KW-1133">Transmembrane helix</keyword>
<comment type="subcellular location">
    <subcellularLocation>
        <location evidence="1">Cell membrane</location>
        <topology evidence="1">Multi-pass membrane protein</topology>
    </subcellularLocation>
</comment>
<keyword evidence="4" id="KW-1003">Cell membrane</keyword>
<dbReference type="GO" id="GO:0015250">
    <property type="term" value="F:water channel activity"/>
    <property type="evidence" value="ECO:0007669"/>
    <property type="project" value="TreeGrafter"/>
</dbReference>
<accession>A0A7Y9ZAL3</accession>
<dbReference type="PANTHER" id="PTHR19139">
    <property type="entry name" value="AQUAPORIN TRANSPORTER"/>
    <property type="match status" value="1"/>
</dbReference>
<evidence type="ECO:0000256" key="2">
    <source>
        <dbReference type="ARBA" id="ARBA00006175"/>
    </source>
</evidence>
<keyword evidence="11" id="KW-1185">Reference proteome</keyword>
<dbReference type="PANTHER" id="PTHR19139:SF199">
    <property type="entry name" value="MIP17260P"/>
    <property type="match status" value="1"/>
</dbReference>
<organism evidence="10 11">
    <name type="scientific">Demequina lutea</name>
    <dbReference type="NCBI Taxonomy" id="431489"/>
    <lineage>
        <taxon>Bacteria</taxon>
        <taxon>Bacillati</taxon>
        <taxon>Actinomycetota</taxon>
        <taxon>Actinomycetes</taxon>
        <taxon>Micrococcales</taxon>
        <taxon>Demequinaceae</taxon>
        <taxon>Demequina</taxon>
    </lineage>
</organism>
<dbReference type="PRINTS" id="PR00783">
    <property type="entry name" value="MINTRINSICP"/>
</dbReference>
<feature type="transmembrane region" description="Helical" evidence="9">
    <location>
        <begin position="39"/>
        <end position="58"/>
    </location>
</feature>
<evidence type="ECO:0000256" key="8">
    <source>
        <dbReference type="RuleBase" id="RU000477"/>
    </source>
</evidence>
<evidence type="ECO:0000256" key="5">
    <source>
        <dbReference type="ARBA" id="ARBA00022692"/>
    </source>
</evidence>
<dbReference type="InterPro" id="IPR034294">
    <property type="entry name" value="Aquaporin_transptr"/>
</dbReference>